<proteinExistence type="predicted"/>
<gene>
    <name evidence="1" type="ORF">WJX81_003440</name>
</gene>
<dbReference type="Gene3D" id="1.20.58.2220">
    <property type="entry name" value="Formin, FH2 domain"/>
    <property type="match status" value="1"/>
</dbReference>
<protein>
    <submittedName>
        <fullName evidence="1">Uncharacterized protein</fullName>
    </submittedName>
</protein>
<dbReference type="SUPFAM" id="SSF101447">
    <property type="entry name" value="Formin homology 2 domain (FH2 domain)"/>
    <property type="match status" value="1"/>
</dbReference>
<sequence>MLAAFADVPGGAAGLRSALLTGVPPLDAERLALLAQITPSEQELMRLAAWLRGPGAEPSDLAPPEQALAALGLRALGGVPRPRAKASAALFRALLPGLASDACAAAGSVVAACAQVC</sequence>
<keyword evidence="2" id="KW-1185">Reference proteome</keyword>
<evidence type="ECO:0000313" key="1">
    <source>
        <dbReference type="EMBL" id="KAK9821788.1"/>
    </source>
</evidence>
<dbReference type="EMBL" id="JALJOU010000096">
    <property type="protein sequence ID" value="KAK9821788.1"/>
    <property type="molecule type" value="Genomic_DNA"/>
</dbReference>
<comment type="caution">
    <text evidence="1">The sequence shown here is derived from an EMBL/GenBank/DDBJ whole genome shotgun (WGS) entry which is preliminary data.</text>
</comment>
<dbReference type="InterPro" id="IPR042201">
    <property type="entry name" value="FH2_Formin_sf"/>
</dbReference>
<dbReference type="Proteomes" id="UP001445335">
    <property type="component" value="Unassembled WGS sequence"/>
</dbReference>
<reference evidence="1 2" key="1">
    <citation type="journal article" date="2024" name="Nat. Commun.">
        <title>Phylogenomics reveals the evolutionary origins of lichenization in chlorophyte algae.</title>
        <authorList>
            <person name="Puginier C."/>
            <person name="Libourel C."/>
            <person name="Otte J."/>
            <person name="Skaloud P."/>
            <person name="Haon M."/>
            <person name="Grisel S."/>
            <person name="Petersen M."/>
            <person name="Berrin J.G."/>
            <person name="Delaux P.M."/>
            <person name="Dal Grande F."/>
            <person name="Keller J."/>
        </authorList>
    </citation>
    <scope>NUCLEOTIDE SEQUENCE [LARGE SCALE GENOMIC DNA]</scope>
    <source>
        <strain evidence="1 2">SAG 245.80</strain>
    </source>
</reference>
<organism evidence="1 2">
    <name type="scientific">Elliptochloris bilobata</name>
    <dbReference type="NCBI Taxonomy" id="381761"/>
    <lineage>
        <taxon>Eukaryota</taxon>
        <taxon>Viridiplantae</taxon>
        <taxon>Chlorophyta</taxon>
        <taxon>core chlorophytes</taxon>
        <taxon>Trebouxiophyceae</taxon>
        <taxon>Trebouxiophyceae incertae sedis</taxon>
        <taxon>Elliptochloris clade</taxon>
        <taxon>Elliptochloris</taxon>
    </lineage>
</organism>
<name>A0AAW1QKJ6_9CHLO</name>
<accession>A0AAW1QKJ6</accession>
<dbReference type="AlphaFoldDB" id="A0AAW1QKJ6"/>
<evidence type="ECO:0000313" key="2">
    <source>
        <dbReference type="Proteomes" id="UP001445335"/>
    </source>
</evidence>